<comment type="caution">
    <text evidence="1">The sequence shown here is derived from an EMBL/GenBank/DDBJ whole genome shotgun (WGS) entry which is preliminary data.</text>
</comment>
<organism evidence="1 2">
    <name type="scientific">Trichonephila clavata</name>
    <name type="common">Joro spider</name>
    <name type="synonym">Nephila clavata</name>
    <dbReference type="NCBI Taxonomy" id="2740835"/>
    <lineage>
        <taxon>Eukaryota</taxon>
        <taxon>Metazoa</taxon>
        <taxon>Ecdysozoa</taxon>
        <taxon>Arthropoda</taxon>
        <taxon>Chelicerata</taxon>
        <taxon>Arachnida</taxon>
        <taxon>Araneae</taxon>
        <taxon>Araneomorphae</taxon>
        <taxon>Entelegynae</taxon>
        <taxon>Araneoidea</taxon>
        <taxon>Nephilidae</taxon>
        <taxon>Trichonephila</taxon>
    </lineage>
</organism>
<accession>A0A8X6HKD0</accession>
<dbReference type="AlphaFoldDB" id="A0A8X6HKD0"/>
<reference evidence="1" key="1">
    <citation type="submission" date="2020-07" db="EMBL/GenBank/DDBJ databases">
        <title>Multicomponent nature underlies the extraordinary mechanical properties of spider dragline silk.</title>
        <authorList>
            <person name="Kono N."/>
            <person name="Nakamura H."/>
            <person name="Mori M."/>
            <person name="Yoshida Y."/>
            <person name="Ohtoshi R."/>
            <person name="Malay A.D."/>
            <person name="Moran D.A.P."/>
            <person name="Tomita M."/>
            <person name="Numata K."/>
            <person name="Arakawa K."/>
        </authorList>
    </citation>
    <scope>NUCLEOTIDE SEQUENCE</scope>
</reference>
<sequence length="76" mass="8768">MPLNWNKHAICINDSNNLKEIFSVRPCNSRRPRLRWIDEGGVCLPVEVVGNALFRRSWPILGCRVVDDGSITDKYR</sequence>
<dbReference type="EMBL" id="BMAO01028498">
    <property type="protein sequence ID" value="GFR25168.1"/>
    <property type="molecule type" value="Genomic_DNA"/>
</dbReference>
<protein>
    <submittedName>
        <fullName evidence="1">Uncharacterized protein</fullName>
    </submittedName>
</protein>
<evidence type="ECO:0000313" key="2">
    <source>
        <dbReference type="Proteomes" id="UP000887116"/>
    </source>
</evidence>
<keyword evidence="2" id="KW-1185">Reference proteome</keyword>
<proteinExistence type="predicted"/>
<gene>
    <name evidence="1" type="ORF">TNCT_141361</name>
</gene>
<name>A0A8X6HKD0_TRICU</name>
<evidence type="ECO:0000313" key="1">
    <source>
        <dbReference type="EMBL" id="GFR25168.1"/>
    </source>
</evidence>
<dbReference type="Proteomes" id="UP000887116">
    <property type="component" value="Unassembled WGS sequence"/>
</dbReference>